<sequence>MQEHQQQQPEQLRDFHSDAQQWQQQQQHAVDKDGMWADLLHGGGPLCSWSRHSMDSYKASMQLHPSGSSPAPTVLGASAAALAQPSPLTAPPPMSATAAGFSQLGPVDEQGRPKFCQIQALFDQALWGRAVGIHSNERSSSNRRRGSAGSGEADEVTSVQGAVTCAAGSKPVGIGAESDTANALYKPFVRKGGNKSSISTSTDTSSSSNNSSSSSSSSSSGSMGGKANGGREEDKDADCDGGSGNAHEKGGSEHGKGGADRMAAGHDAHRMVALGRHPDESRGVHEGARRTDVGLGDGKGAIRGISNREKKEQRAQARGTQGQLDLGYSLKVLGPDDEETLRVLRDCSVVVGLHPDQATEEILRFVNACGNGWVQAMDRLQHCHEQQQQQQQHLQQQSQHGPPQEQERKPQNQQAHAHDEHQQQLLHDQQQHLDCQCPKDMLQGQLPSSPICTPIHNHLHSPHQQQPPATQQLEHAHQQQPPVQPKAFALVPCCVFPRLFAHRRLWVGCDNTSCDAQVQGEAGCEGKASTDHASAGPAGPSDVHNRLQNFSQGVPSQSVGTYPELVRYCLQEGGPGRAQLIRLDFAGANQVVFRK</sequence>
<feature type="compositionally biased region" description="Polar residues" evidence="1">
    <location>
        <begin position="462"/>
        <end position="481"/>
    </location>
</feature>
<dbReference type="PANTHER" id="PTHR36971:SF3">
    <property type="entry name" value="C3H1-TYPE DOMAIN-CONTAINING PROTEIN"/>
    <property type="match status" value="1"/>
</dbReference>
<name>A0ABQ7G7L5_DUNSA</name>
<comment type="caution">
    <text evidence="2">The sequence shown here is derived from an EMBL/GenBank/DDBJ whole genome shotgun (WGS) entry which is preliminary data.</text>
</comment>
<proteinExistence type="predicted"/>
<feature type="region of interest" description="Disordered" evidence="1">
    <location>
        <begin position="384"/>
        <end position="430"/>
    </location>
</feature>
<keyword evidence="3" id="KW-1185">Reference proteome</keyword>
<feature type="compositionally biased region" description="Low complexity" evidence="1">
    <location>
        <begin position="196"/>
        <end position="221"/>
    </location>
</feature>
<feature type="region of interest" description="Disordered" evidence="1">
    <location>
        <begin position="526"/>
        <end position="555"/>
    </location>
</feature>
<feature type="region of interest" description="Disordered" evidence="1">
    <location>
        <begin position="275"/>
        <end position="321"/>
    </location>
</feature>
<feature type="region of interest" description="Disordered" evidence="1">
    <location>
        <begin position="136"/>
        <end position="156"/>
    </location>
</feature>
<dbReference type="Proteomes" id="UP000815325">
    <property type="component" value="Unassembled WGS sequence"/>
</dbReference>
<feature type="compositionally biased region" description="Basic and acidic residues" evidence="1">
    <location>
        <begin position="306"/>
        <end position="315"/>
    </location>
</feature>
<evidence type="ECO:0000313" key="3">
    <source>
        <dbReference type="Proteomes" id="UP000815325"/>
    </source>
</evidence>
<feature type="compositionally biased region" description="Polar residues" evidence="1">
    <location>
        <begin position="546"/>
        <end position="555"/>
    </location>
</feature>
<gene>
    <name evidence="2" type="ORF">DUNSADRAFT_14323</name>
</gene>
<feature type="region of interest" description="Disordered" evidence="1">
    <location>
        <begin position="1"/>
        <end position="30"/>
    </location>
</feature>
<feature type="compositionally biased region" description="Low complexity" evidence="1">
    <location>
        <begin position="386"/>
        <end position="404"/>
    </location>
</feature>
<accession>A0ABQ7G7L5</accession>
<feature type="compositionally biased region" description="Low complexity" evidence="1">
    <location>
        <begin position="1"/>
        <end position="10"/>
    </location>
</feature>
<evidence type="ECO:0000256" key="1">
    <source>
        <dbReference type="SAM" id="MobiDB-lite"/>
    </source>
</evidence>
<dbReference type="EMBL" id="MU070026">
    <property type="protein sequence ID" value="KAF5830593.1"/>
    <property type="molecule type" value="Genomic_DNA"/>
</dbReference>
<protein>
    <submittedName>
        <fullName evidence="2">Uncharacterized protein</fullName>
    </submittedName>
</protein>
<reference evidence="2" key="1">
    <citation type="submission" date="2017-08" db="EMBL/GenBank/DDBJ databases">
        <authorList>
            <person name="Polle J.E."/>
            <person name="Barry K."/>
            <person name="Cushman J."/>
            <person name="Schmutz J."/>
            <person name="Tran D."/>
            <person name="Hathwaick L.T."/>
            <person name="Yim W.C."/>
            <person name="Jenkins J."/>
            <person name="Mckie-Krisberg Z.M."/>
            <person name="Prochnik S."/>
            <person name="Lindquist E."/>
            <person name="Dockter R.B."/>
            <person name="Adam C."/>
            <person name="Molina H."/>
            <person name="Bunkerborg J."/>
            <person name="Jin E."/>
            <person name="Buchheim M."/>
            <person name="Magnuson J."/>
        </authorList>
    </citation>
    <scope>NUCLEOTIDE SEQUENCE</scope>
    <source>
        <strain evidence="2">CCAP 19/18</strain>
    </source>
</reference>
<feature type="compositionally biased region" description="Basic and acidic residues" evidence="1">
    <location>
        <begin position="246"/>
        <end position="262"/>
    </location>
</feature>
<feature type="region of interest" description="Disordered" evidence="1">
    <location>
        <begin position="190"/>
        <end position="262"/>
    </location>
</feature>
<dbReference type="PANTHER" id="PTHR36971">
    <property type="entry name" value="UNNAMED PRODUCT"/>
    <property type="match status" value="1"/>
</dbReference>
<feature type="region of interest" description="Disordered" evidence="1">
    <location>
        <begin position="448"/>
        <end position="482"/>
    </location>
</feature>
<feature type="compositionally biased region" description="Basic and acidic residues" evidence="1">
    <location>
        <begin position="405"/>
        <end position="422"/>
    </location>
</feature>
<feature type="compositionally biased region" description="Basic and acidic residues" evidence="1">
    <location>
        <begin position="275"/>
        <end position="292"/>
    </location>
</feature>
<evidence type="ECO:0000313" key="2">
    <source>
        <dbReference type="EMBL" id="KAF5830593.1"/>
    </source>
</evidence>
<organism evidence="2 3">
    <name type="scientific">Dunaliella salina</name>
    <name type="common">Green alga</name>
    <name type="synonym">Protococcus salinus</name>
    <dbReference type="NCBI Taxonomy" id="3046"/>
    <lineage>
        <taxon>Eukaryota</taxon>
        <taxon>Viridiplantae</taxon>
        <taxon>Chlorophyta</taxon>
        <taxon>core chlorophytes</taxon>
        <taxon>Chlorophyceae</taxon>
        <taxon>CS clade</taxon>
        <taxon>Chlamydomonadales</taxon>
        <taxon>Dunaliellaceae</taxon>
        <taxon>Dunaliella</taxon>
    </lineage>
</organism>